<evidence type="ECO:0000256" key="2">
    <source>
        <dbReference type="ARBA" id="ARBA00023315"/>
    </source>
</evidence>
<dbReference type="InterPro" id="IPR016181">
    <property type="entry name" value="Acyl_CoA_acyltransferase"/>
</dbReference>
<dbReference type="Gene3D" id="3.40.630.30">
    <property type="match status" value="1"/>
</dbReference>
<dbReference type="Proteomes" id="UP000245489">
    <property type="component" value="Unassembled WGS sequence"/>
</dbReference>
<feature type="domain" description="N-acetyltransferase" evidence="3">
    <location>
        <begin position="1"/>
        <end position="144"/>
    </location>
</feature>
<sequence>MTILEASKKHLPQILRLYAEVLDKGEVLSITDAEKLFDKMADYPNYKIYVAEIDNQVVGTFALLIMDNLAHIGTPSGIIEDVVVDTDFQGQGIGKSMMNFALNKGRQFGCYKMVLSSNLKRIEAHQFYENLGFEKHGFSYKINL</sequence>
<comment type="caution">
    <text evidence="4">The sequence shown here is derived from an EMBL/GenBank/DDBJ whole genome shotgun (WGS) entry which is preliminary data.</text>
</comment>
<evidence type="ECO:0000313" key="4">
    <source>
        <dbReference type="EMBL" id="PWK25202.1"/>
    </source>
</evidence>
<dbReference type="OrthoDB" id="9792929at2"/>
<gene>
    <name evidence="4" type="ORF">LV89_02828</name>
</gene>
<dbReference type="SUPFAM" id="SSF55729">
    <property type="entry name" value="Acyl-CoA N-acyltransferases (Nat)"/>
    <property type="match status" value="1"/>
</dbReference>
<reference evidence="4 5" key="1">
    <citation type="submission" date="2018-05" db="EMBL/GenBank/DDBJ databases">
        <title>Genomic Encyclopedia of Archaeal and Bacterial Type Strains, Phase II (KMG-II): from individual species to whole genera.</title>
        <authorList>
            <person name="Goeker M."/>
        </authorList>
    </citation>
    <scope>NUCLEOTIDE SEQUENCE [LARGE SCALE GENOMIC DNA]</scope>
    <source>
        <strain evidence="4 5">DSM 22214</strain>
    </source>
</reference>
<organism evidence="4 5">
    <name type="scientific">Arcicella aurantiaca</name>
    <dbReference type="NCBI Taxonomy" id="591202"/>
    <lineage>
        <taxon>Bacteria</taxon>
        <taxon>Pseudomonadati</taxon>
        <taxon>Bacteroidota</taxon>
        <taxon>Cytophagia</taxon>
        <taxon>Cytophagales</taxon>
        <taxon>Flectobacillaceae</taxon>
        <taxon>Arcicella</taxon>
    </lineage>
</organism>
<accession>A0A316E6N1</accession>
<dbReference type="Pfam" id="PF00583">
    <property type="entry name" value="Acetyltransf_1"/>
    <property type="match status" value="1"/>
</dbReference>
<dbReference type="PANTHER" id="PTHR43877">
    <property type="entry name" value="AMINOALKYLPHOSPHONATE N-ACETYLTRANSFERASE-RELATED-RELATED"/>
    <property type="match status" value="1"/>
</dbReference>
<dbReference type="GO" id="GO:0016747">
    <property type="term" value="F:acyltransferase activity, transferring groups other than amino-acyl groups"/>
    <property type="evidence" value="ECO:0007669"/>
    <property type="project" value="InterPro"/>
</dbReference>
<dbReference type="InterPro" id="IPR000182">
    <property type="entry name" value="GNAT_dom"/>
</dbReference>
<evidence type="ECO:0000256" key="1">
    <source>
        <dbReference type="ARBA" id="ARBA00022679"/>
    </source>
</evidence>
<keyword evidence="5" id="KW-1185">Reference proteome</keyword>
<dbReference type="EMBL" id="QGGO01000014">
    <property type="protein sequence ID" value="PWK25202.1"/>
    <property type="molecule type" value="Genomic_DNA"/>
</dbReference>
<dbReference type="InterPro" id="IPR050832">
    <property type="entry name" value="Bact_Acetyltransf"/>
</dbReference>
<dbReference type="PANTHER" id="PTHR43877:SF1">
    <property type="entry name" value="ACETYLTRANSFERASE"/>
    <property type="match status" value="1"/>
</dbReference>
<keyword evidence="2" id="KW-0012">Acyltransferase</keyword>
<evidence type="ECO:0000259" key="3">
    <source>
        <dbReference type="PROSITE" id="PS51186"/>
    </source>
</evidence>
<keyword evidence="1 4" id="KW-0808">Transferase</keyword>
<dbReference type="AlphaFoldDB" id="A0A316E6N1"/>
<dbReference type="CDD" id="cd04301">
    <property type="entry name" value="NAT_SF"/>
    <property type="match status" value="1"/>
</dbReference>
<protein>
    <submittedName>
        <fullName evidence="4">Acetyltransferase (GNAT) family protein</fullName>
    </submittedName>
</protein>
<dbReference type="PROSITE" id="PS51186">
    <property type="entry name" value="GNAT"/>
    <property type="match status" value="1"/>
</dbReference>
<name>A0A316E6N1_9BACT</name>
<proteinExistence type="predicted"/>
<dbReference type="RefSeq" id="WP_109743545.1">
    <property type="nucleotide sequence ID" value="NZ_QGGO01000014.1"/>
</dbReference>
<evidence type="ECO:0000313" key="5">
    <source>
        <dbReference type="Proteomes" id="UP000245489"/>
    </source>
</evidence>